<evidence type="ECO:0000256" key="1">
    <source>
        <dbReference type="SAM" id="SignalP"/>
    </source>
</evidence>
<name>A0A1Y6CAD0_9PROT</name>
<sequence>MVSRITAIVLLLLVLPLRAGFAETAGSGGLPGGASSLSETYESWQVGCQTKDGAKHCSLSQQQVAKNGQRLLLVELSPAEDGGLAGTLVLPFGLLLGRGVAAQVDDRPVGEPLTFRTCLPVGCLVPLMLGKDVVARLRAGTTLRLTVASSDTGHPVAFLVPLKGFAAAHDRTLALVR</sequence>
<dbReference type="Gene3D" id="2.60.40.1880">
    <property type="entry name" value="Invasion associated locus B (IalB) protein"/>
    <property type="match status" value="1"/>
</dbReference>
<proteinExistence type="predicted"/>
<protein>
    <submittedName>
        <fullName evidence="2">Invasion protein IalB, involved in pathogenesis</fullName>
    </submittedName>
</protein>
<keyword evidence="1" id="KW-0732">Signal</keyword>
<evidence type="ECO:0000313" key="3">
    <source>
        <dbReference type="Proteomes" id="UP000192917"/>
    </source>
</evidence>
<dbReference type="RefSeq" id="WP_085124111.1">
    <property type="nucleotide sequence ID" value="NZ_FWZX01000016.1"/>
</dbReference>
<feature type="signal peptide" evidence="1">
    <location>
        <begin position="1"/>
        <end position="21"/>
    </location>
</feature>
<organism evidence="2 3">
    <name type="scientific">Tistlia consotensis USBA 355</name>
    <dbReference type="NCBI Taxonomy" id="560819"/>
    <lineage>
        <taxon>Bacteria</taxon>
        <taxon>Pseudomonadati</taxon>
        <taxon>Pseudomonadota</taxon>
        <taxon>Alphaproteobacteria</taxon>
        <taxon>Rhodospirillales</taxon>
        <taxon>Rhodovibrionaceae</taxon>
        <taxon>Tistlia</taxon>
    </lineage>
</organism>
<gene>
    <name evidence="2" type="ORF">SAMN05428998_1162</name>
</gene>
<dbReference type="STRING" id="560819.SAMN05428998_1162"/>
<dbReference type="Pfam" id="PF06776">
    <property type="entry name" value="IalB"/>
    <property type="match status" value="1"/>
</dbReference>
<accession>A0A1Y6CAD0</accession>
<keyword evidence="3" id="KW-1185">Reference proteome</keyword>
<feature type="chain" id="PRO_5010989491" evidence="1">
    <location>
        <begin position="22"/>
        <end position="177"/>
    </location>
</feature>
<dbReference type="InterPro" id="IPR010642">
    <property type="entry name" value="Invasion_prot_B"/>
</dbReference>
<evidence type="ECO:0000313" key="2">
    <source>
        <dbReference type="EMBL" id="SMF45385.1"/>
    </source>
</evidence>
<dbReference type="InterPro" id="IPR038696">
    <property type="entry name" value="IalB_sf"/>
</dbReference>
<dbReference type="EMBL" id="FWZX01000016">
    <property type="protein sequence ID" value="SMF45385.1"/>
    <property type="molecule type" value="Genomic_DNA"/>
</dbReference>
<dbReference type="Proteomes" id="UP000192917">
    <property type="component" value="Unassembled WGS sequence"/>
</dbReference>
<dbReference type="AlphaFoldDB" id="A0A1Y6CAD0"/>
<reference evidence="2 3" key="1">
    <citation type="submission" date="2017-04" db="EMBL/GenBank/DDBJ databases">
        <authorList>
            <person name="Afonso C.L."/>
            <person name="Miller P.J."/>
            <person name="Scott M.A."/>
            <person name="Spackman E."/>
            <person name="Goraichik I."/>
            <person name="Dimitrov K.M."/>
            <person name="Suarez D.L."/>
            <person name="Swayne D.E."/>
        </authorList>
    </citation>
    <scope>NUCLEOTIDE SEQUENCE [LARGE SCALE GENOMIC DNA]</scope>
    <source>
        <strain evidence="2 3">USBA 355</strain>
    </source>
</reference>